<organism evidence="7 8">
    <name type="scientific">Phytoactinopolyspora halotolerans</name>
    <dbReference type="NCBI Taxonomy" id="1981512"/>
    <lineage>
        <taxon>Bacteria</taxon>
        <taxon>Bacillati</taxon>
        <taxon>Actinomycetota</taxon>
        <taxon>Actinomycetes</taxon>
        <taxon>Jiangellales</taxon>
        <taxon>Jiangellaceae</taxon>
        <taxon>Phytoactinopolyspora</taxon>
    </lineage>
</organism>
<comment type="similarity">
    <text evidence="1">Belongs to the LysR transcriptional regulatory family.</text>
</comment>
<dbReference type="PROSITE" id="PS50931">
    <property type="entry name" value="HTH_LYSR"/>
    <property type="match status" value="1"/>
</dbReference>
<dbReference type="AlphaFoldDB" id="A0A6L9S4D7"/>
<protein>
    <submittedName>
        <fullName evidence="7">LysR family transcriptional regulator</fullName>
    </submittedName>
</protein>
<dbReference type="Gene3D" id="1.10.10.10">
    <property type="entry name" value="Winged helix-like DNA-binding domain superfamily/Winged helix DNA-binding domain"/>
    <property type="match status" value="1"/>
</dbReference>
<dbReference type="InterPro" id="IPR036390">
    <property type="entry name" value="WH_DNA-bd_sf"/>
</dbReference>
<dbReference type="PANTHER" id="PTHR30126">
    <property type="entry name" value="HTH-TYPE TRANSCRIPTIONAL REGULATOR"/>
    <property type="match status" value="1"/>
</dbReference>
<keyword evidence="8" id="KW-1185">Reference proteome</keyword>
<keyword evidence="4" id="KW-0804">Transcription</keyword>
<dbReference type="InterPro" id="IPR000847">
    <property type="entry name" value="LysR_HTH_N"/>
</dbReference>
<dbReference type="SUPFAM" id="SSF46785">
    <property type="entry name" value="Winged helix' DNA-binding domain"/>
    <property type="match status" value="1"/>
</dbReference>
<evidence type="ECO:0000256" key="5">
    <source>
        <dbReference type="SAM" id="MobiDB-lite"/>
    </source>
</evidence>
<dbReference type="GO" id="GO:0000976">
    <property type="term" value="F:transcription cis-regulatory region binding"/>
    <property type="evidence" value="ECO:0007669"/>
    <property type="project" value="TreeGrafter"/>
</dbReference>
<accession>A0A6L9S4D7</accession>
<evidence type="ECO:0000256" key="1">
    <source>
        <dbReference type="ARBA" id="ARBA00009437"/>
    </source>
</evidence>
<dbReference type="Pfam" id="PF03466">
    <property type="entry name" value="LysR_substrate"/>
    <property type="match status" value="1"/>
</dbReference>
<proteinExistence type="inferred from homology"/>
<dbReference type="Proteomes" id="UP000475214">
    <property type="component" value="Unassembled WGS sequence"/>
</dbReference>
<comment type="caution">
    <text evidence="7">The sequence shown here is derived from an EMBL/GenBank/DDBJ whole genome shotgun (WGS) entry which is preliminary data.</text>
</comment>
<dbReference type="Gene3D" id="3.40.190.10">
    <property type="entry name" value="Periplasmic binding protein-like II"/>
    <property type="match status" value="2"/>
</dbReference>
<sequence>MPRFGCLAGVESGAAAGRSDGVVAGENDQYSRHGTHGQAWSGIGANSKPDLSHRISDVNISLDLLRSFLAVYRQGSITAAAESLGLAQPTLTAQVRSLEAALGRRLFDRLPRGVASTPAADELARRVAGAIDDLESAVVDETTARYPSTVRIGGPADFLCEQALPALSGMVADGLQLRTTFGMPDGLLDAVVGADLDLAVISVRPRRRGVLAEPFYDEEFDLVAAPSWADRIKPERTDPERAEPERAVPERADPQRLAPIPLVAYGEEAPIVRRYWRTVFGTRLTRTPDLVVPDLRGALAAVTAGAGMTVLPRYLTARPLETGKLQLLAEPELPPLNTLFLVHRPQSEARRSVAAVRARLLELGRGPVHSSPAA</sequence>
<keyword evidence="3" id="KW-0238">DNA-binding</keyword>
<dbReference type="InterPro" id="IPR005119">
    <property type="entry name" value="LysR_subst-bd"/>
</dbReference>
<dbReference type="SUPFAM" id="SSF53850">
    <property type="entry name" value="Periplasmic binding protein-like II"/>
    <property type="match status" value="1"/>
</dbReference>
<feature type="region of interest" description="Disordered" evidence="5">
    <location>
        <begin position="231"/>
        <end position="250"/>
    </location>
</feature>
<dbReference type="EMBL" id="JAAGOA010000004">
    <property type="protein sequence ID" value="NED99948.1"/>
    <property type="molecule type" value="Genomic_DNA"/>
</dbReference>
<name>A0A6L9S4D7_9ACTN</name>
<keyword evidence="2" id="KW-0805">Transcription regulation</keyword>
<evidence type="ECO:0000256" key="4">
    <source>
        <dbReference type="ARBA" id="ARBA00023163"/>
    </source>
</evidence>
<evidence type="ECO:0000259" key="6">
    <source>
        <dbReference type="PROSITE" id="PS50931"/>
    </source>
</evidence>
<evidence type="ECO:0000313" key="8">
    <source>
        <dbReference type="Proteomes" id="UP000475214"/>
    </source>
</evidence>
<dbReference type="CDD" id="cd05466">
    <property type="entry name" value="PBP2_LTTR_substrate"/>
    <property type="match status" value="1"/>
</dbReference>
<dbReference type="GO" id="GO:0003700">
    <property type="term" value="F:DNA-binding transcription factor activity"/>
    <property type="evidence" value="ECO:0007669"/>
    <property type="project" value="InterPro"/>
</dbReference>
<evidence type="ECO:0000256" key="3">
    <source>
        <dbReference type="ARBA" id="ARBA00023125"/>
    </source>
</evidence>
<gene>
    <name evidence="7" type="ORF">G1H10_07175</name>
</gene>
<feature type="domain" description="HTH lysR-type" evidence="6">
    <location>
        <begin position="60"/>
        <end position="117"/>
    </location>
</feature>
<dbReference type="PRINTS" id="PR00039">
    <property type="entry name" value="HTHLYSR"/>
</dbReference>
<evidence type="ECO:0000313" key="7">
    <source>
        <dbReference type="EMBL" id="NED99948.1"/>
    </source>
</evidence>
<dbReference type="InterPro" id="IPR036388">
    <property type="entry name" value="WH-like_DNA-bd_sf"/>
</dbReference>
<dbReference type="PANTHER" id="PTHR30126:SF39">
    <property type="entry name" value="HTH-TYPE TRANSCRIPTIONAL REGULATOR CYSL"/>
    <property type="match status" value="1"/>
</dbReference>
<evidence type="ECO:0000256" key="2">
    <source>
        <dbReference type="ARBA" id="ARBA00023015"/>
    </source>
</evidence>
<dbReference type="Pfam" id="PF00126">
    <property type="entry name" value="HTH_1"/>
    <property type="match status" value="1"/>
</dbReference>
<reference evidence="7 8" key="1">
    <citation type="submission" date="2020-02" db="EMBL/GenBank/DDBJ databases">
        <authorList>
            <person name="Li X.-J."/>
            <person name="Han X.-M."/>
        </authorList>
    </citation>
    <scope>NUCLEOTIDE SEQUENCE [LARGE SCALE GENOMIC DNA]</scope>
    <source>
        <strain evidence="7 8">CCTCC AB 2017055</strain>
    </source>
</reference>